<feature type="compositionally biased region" description="Polar residues" evidence="1">
    <location>
        <begin position="1"/>
        <end position="18"/>
    </location>
</feature>
<keyword evidence="2" id="KW-0812">Transmembrane</keyword>
<comment type="caution">
    <text evidence="3">The sequence shown here is derived from an EMBL/GenBank/DDBJ whole genome shotgun (WGS) entry which is preliminary data.</text>
</comment>
<feature type="transmembrane region" description="Helical" evidence="2">
    <location>
        <begin position="267"/>
        <end position="288"/>
    </location>
</feature>
<organism evidence="3 4">
    <name type="scientific">Halteria grandinella</name>
    <dbReference type="NCBI Taxonomy" id="5974"/>
    <lineage>
        <taxon>Eukaryota</taxon>
        <taxon>Sar</taxon>
        <taxon>Alveolata</taxon>
        <taxon>Ciliophora</taxon>
        <taxon>Intramacronucleata</taxon>
        <taxon>Spirotrichea</taxon>
        <taxon>Stichotrichia</taxon>
        <taxon>Sporadotrichida</taxon>
        <taxon>Halteriidae</taxon>
        <taxon>Halteria</taxon>
    </lineage>
</organism>
<feature type="transmembrane region" description="Helical" evidence="2">
    <location>
        <begin position="300"/>
        <end position="323"/>
    </location>
</feature>
<protein>
    <submittedName>
        <fullName evidence="3">Uncharacterized protein</fullName>
    </submittedName>
</protein>
<feature type="transmembrane region" description="Helical" evidence="2">
    <location>
        <begin position="199"/>
        <end position="223"/>
    </location>
</feature>
<feature type="compositionally biased region" description="Polar residues" evidence="1">
    <location>
        <begin position="436"/>
        <end position="447"/>
    </location>
</feature>
<evidence type="ECO:0000313" key="4">
    <source>
        <dbReference type="Proteomes" id="UP000785679"/>
    </source>
</evidence>
<keyword evidence="2" id="KW-0472">Membrane</keyword>
<feature type="region of interest" description="Disordered" evidence="1">
    <location>
        <begin position="1"/>
        <end position="63"/>
    </location>
</feature>
<proteinExistence type="predicted"/>
<keyword evidence="2" id="KW-1133">Transmembrane helix</keyword>
<feature type="transmembrane region" description="Helical" evidence="2">
    <location>
        <begin position="76"/>
        <end position="97"/>
    </location>
</feature>
<feature type="transmembrane region" description="Helical" evidence="2">
    <location>
        <begin position="366"/>
        <end position="387"/>
    </location>
</feature>
<sequence>MEELYSEQNKAVRSQKVQRGTIDDSQRANSRQTSVIRDHRGSRVNTAQNSRRREELISPNKKKTKKEESSLNFKRWLLTLVSIGNFILAPLIIYMGYQASQYDYNDLLIVDKALMALGAWVIVISIGSLIAVNNKSNNTMLFVMYNCIVTFILLSVFAIGAISFGDDLLDWIDKHWEEIRATASQYSMQDFKQHAASELVSLGAFSLTINISMFIMITTIVLIQGLDRVMKVLFPLTNLLQIIFSIAIFIVGLYFNLHLYYTSALPLWAASYTLYLIALFVLGMGITGYYSVTHGRFASLLAYILGLSLSAFVSLVTGLAMVLKTANIKEAVKREWPEIQARLKAAGYEVLPESTFSNFLEVNLKFGGLFVIVFCLFLIMGLIPAIYMSVVIRRGQSDKGQGQGMMTVHNTGRVGSVSPLGRFYQPQHNQRRTAPPQASANESSDVN</sequence>
<evidence type="ECO:0000256" key="2">
    <source>
        <dbReference type="SAM" id="Phobius"/>
    </source>
</evidence>
<evidence type="ECO:0000313" key="3">
    <source>
        <dbReference type="EMBL" id="TNV78599.1"/>
    </source>
</evidence>
<dbReference type="OrthoDB" id="311743at2759"/>
<evidence type="ECO:0000256" key="1">
    <source>
        <dbReference type="SAM" id="MobiDB-lite"/>
    </source>
</evidence>
<feature type="transmembrane region" description="Helical" evidence="2">
    <location>
        <begin position="232"/>
        <end position="255"/>
    </location>
</feature>
<gene>
    <name evidence="3" type="ORF">FGO68_gene651</name>
</gene>
<dbReference type="Proteomes" id="UP000785679">
    <property type="component" value="Unassembled WGS sequence"/>
</dbReference>
<keyword evidence="4" id="KW-1185">Reference proteome</keyword>
<reference evidence="3" key="1">
    <citation type="submission" date="2019-06" db="EMBL/GenBank/DDBJ databases">
        <authorList>
            <person name="Zheng W."/>
        </authorList>
    </citation>
    <scope>NUCLEOTIDE SEQUENCE</scope>
    <source>
        <strain evidence="3">QDHG01</strain>
    </source>
</reference>
<accession>A0A8J8NPS0</accession>
<name>A0A8J8NPS0_HALGN</name>
<dbReference type="EMBL" id="RRYP01010116">
    <property type="protein sequence ID" value="TNV78599.1"/>
    <property type="molecule type" value="Genomic_DNA"/>
</dbReference>
<feature type="region of interest" description="Disordered" evidence="1">
    <location>
        <begin position="398"/>
        <end position="447"/>
    </location>
</feature>
<dbReference type="AlphaFoldDB" id="A0A8J8NPS0"/>
<feature type="transmembrane region" description="Helical" evidence="2">
    <location>
        <begin position="143"/>
        <end position="164"/>
    </location>
</feature>
<feature type="transmembrane region" description="Helical" evidence="2">
    <location>
        <begin position="109"/>
        <end position="131"/>
    </location>
</feature>